<dbReference type="PANTHER" id="PTHR30531">
    <property type="entry name" value="FLAGELLAR BIOSYNTHETIC PROTEIN FLHB"/>
    <property type="match status" value="1"/>
</dbReference>
<dbReference type="PANTHER" id="PTHR30531:SF12">
    <property type="entry name" value="FLAGELLAR BIOSYNTHETIC PROTEIN FLHB"/>
    <property type="match status" value="1"/>
</dbReference>
<dbReference type="Gene3D" id="3.40.1690.10">
    <property type="entry name" value="secretion proteins EscU"/>
    <property type="match status" value="1"/>
</dbReference>
<evidence type="ECO:0000256" key="4">
    <source>
        <dbReference type="ARBA" id="ARBA00025078"/>
    </source>
</evidence>
<dbReference type="InterPro" id="IPR006135">
    <property type="entry name" value="T3SS_substrate_exporter"/>
</dbReference>
<name>A0A839ULI0_9GAMM</name>
<keyword evidence="3" id="KW-0653">Protein transport</keyword>
<gene>
    <name evidence="5" type="ORF">FHS30_001886</name>
</gene>
<organism evidence="5 6">
    <name type="scientific">Simiduia aestuariiviva</name>
    <dbReference type="NCBI Taxonomy" id="1510459"/>
    <lineage>
        <taxon>Bacteria</taxon>
        <taxon>Pseudomonadati</taxon>
        <taxon>Pseudomonadota</taxon>
        <taxon>Gammaproteobacteria</taxon>
        <taxon>Cellvibrionales</taxon>
        <taxon>Cellvibrionaceae</taxon>
        <taxon>Simiduia</taxon>
    </lineage>
</organism>
<dbReference type="RefSeq" id="WP_183910158.1">
    <property type="nucleotide sequence ID" value="NZ_JACHXZ010000002.1"/>
</dbReference>
<evidence type="ECO:0000313" key="6">
    <source>
        <dbReference type="Proteomes" id="UP000559987"/>
    </source>
</evidence>
<dbReference type="AlphaFoldDB" id="A0A839ULI0"/>
<evidence type="ECO:0000313" key="5">
    <source>
        <dbReference type="EMBL" id="MBB3168702.1"/>
    </source>
</evidence>
<dbReference type="InterPro" id="IPR029025">
    <property type="entry name" value="T3SS_substrate_exporter_C"/>
</dbReference>
<keyword evidence="5" id="KW-0969">Cilium</keyword>
<dbReference type="EMBL" id="JACHXZ010000002">
    <property type="protein sequence ID" value="MBB3168702.1"/>
    <property type="molecule type" value="Genomic_DNA"/>
</dbReference>
<keyword evidence="3" id="KW-1006">Bacterial flagellum protein export</keyword>
<reference evidence="5 6" key="1">
    <citation type="submission" date="2020-08" db="EMBL/GenBank/DDBJ databases">
        <title>Genomic Encyclopedia of Type Strains, Phase III (KMG-III): the genomes of soil and plant-associated and newly described type strains.</title>
        <authorList>
            <person name="Whitman W."/>
        </authorList>
    </citation>
    <scope>NUCLEOTIDE SEQUENCE [LARGE SCALE GENOMIC DNA]</scope>
    <source>
        <strain evidence="5 6">CECT 8571</strain>
    </source>
</reference>
<accession>A0A839ULI0</accession>
<protein>
    <recommendedName>
        <fullName evidence="2">Flagellar biosynthetic protein FlhB</fullName>
    </recommendedName>
</protein>
<dbReference type="GO" id="GO:0009306">
    <property type="term" value="P:protein secretion"/>
    <property type="evidence" value="ECO:0007669"/>
    <property type="project" value="InterPro"/>
</dbReference>
<dbReference type="GO" id="GO:0005886">
    <property type="term" value="C:plasma membrane"/>
    <property type="evidence" value="ECO:0007669"/>
    <property type="project" value="TreeGrafter"/>
</dbReference>
<keyword evidence="3" id="KW-0813">Transport</keyword>
<dbReference type="Proteomes" id="UP000559987">
    <property type="component" value="Unassembled WGS sequence"/>
</dbReference>
<keyword evidence="6" id="KW-1185">Reference proteome</keyword>
<proteinExistence type="inferred from homology"/>
<evidence type="ECO:0000256" key="1">
    <source>
        <dbReference type="ARBA" id="ARBA00010690"/>
    </source>
</evidence>
<comment type="similarity">
    <text evidence="1">Belongs to the type III secretion exporter family.</text>
</comment>
<dbReference type="SUPFAM" id="SSF160544">
    <property type="entry name" value="EscU C-terminal domain-like"/>
    <property type="match status" value="1"/>
</dbReference>
<comment type="caution">
    <text evidence="5">The sequence shown here is derived from an EMBL/GenBank/DDBJ whole genome shotgun (WGS) entry which is preliminary data.</text>
</comment>
<keyword evidence="5" id="KW-0966">Cell projection</keyword>
<keyword evidence="5" id="KW-0282">Flagellum</keyword>
<comment type="function">
    <text evidence="4">Required for formation of the rod structure in the basal body of the flagellar apparatus. Together with FliI and FliH, may constitute the export apparatus of flagellin.</text>
</comment>
<sequence>MPDVTKEHIQKAVALFYDGEQAPKVVAKGEHALAEEIVRLAQAHDIPLCDNTGLVELLMQLELNDEIPEALYIAVAHILAFAYELQGKVPPAAP</sequence>
<dbReference type="Pfam" id="PF01312">
    <property type="entry name" value="Bac_export_2"/>
    <property type="match status" value="1"/>
</dbReference>
<evidence type="ECO:0000256" key="3">
    <source>
        <dbReference type="ARBA" id="ARBA00023225"/>
    </source>
</evidence>
<evidence type="ECO:0000256" key="2">
    <source>
        <dbReference type="ARBA" id="ARBA00021622"/>
    </source>
</evidence>